<dbReference type="EMBL" id="FJUW01000013">
    <property type="protein sequence ID" value="CZS97455.1"/>
    <property type="molecule type" value="Genomic_DNA"/>
</dbReference>
<feature type="domain" description="DUF8035" evidence="2">
    <location>
        <begin position="480"/>
        <end position="534"/>
    </location>
</feature>
<feature type="region of interest" description="Disordered" evidence="1">
    <location>
        <begin position="579"/>
        <end position="756"/>
    </location>
</feature>
<comment type="caution">
    <text evidence="3">The sequence shown here is derived from an EMBL/GenBank/DDBJ whole genome shotgun (WGS) entry which is preliminary data.</text>
</comment>
<feature type="compositionally biased region" description="Pro residues" evidence="1">
    <location>
        <begin position="555"/>
        <end position="567"/>
    </location>
</feature>
<dbReference type="Proteomes" id="UP000178129">
    <property type="component" value="Unassembled WGS sequence"/>
</dbReference>
<protein>
    <recommendedName>
        <fullName evidence="2">DUF8035 domain-containing protein</fullName>
    </recommendedName>
</protein>
<feature type="compositionally biased region" description="Basic and acidic residues" evidence="1">
    <location>
        <begin position="299"/>
        <end position="312"/>
    </location>
</feature>
<dbReference type="PANTHER" id="PTHR42081">
    <property type="entry name" value="ZINC FINGER PROTEIN DHHC DOMAIN CONTAINING PROTEIN"/>
    <property type="match status" value="1"/>
</dbReference>
<dbReference type="InParanoid" id="A0A1E1KHB9"/>
<evidence type="ECO:0000256" key="1">
    <source>
        <dbReference type="SAM" id="MobiDB-lite"/>
    </source>
</evidence>
<feature type="region of interest" description="Disordered" evidence="1">
    <location>
        <begin position="532"/>
        <end position="567"/>
    </location>
</feature>
<evidence type="ECO:0000313" key="3">
    <source>
        <dbReference type="EMBL" id="CZS97455.1"/>
    </source>
</evidence>
<accession>A0A1E1KHB9</accession>
<dbReference type="Pfam" id="PF26118">
    <property type="entry name" value="DUF8035"/>
    <property type="match status" value="1"/>
</dbReference>
<feature type="region of interest" description="Disordered" evidence="1">
    <location>
        <begin position="288"/>
        <end position="382"/>
    </location>
</feature>
<proteinExistence type="predicted"/>
<evidence type="ECO:0000313" key="4">
    <source>
        <dbReference type="Proteomes" id="UP000178129"/>
    </source>
</evidence>
<feature type="compositionally biased region" description="Polar residues" evidence="1">
    <location>
        <begin position="535"/>
        <end position="552"/>
    </location>
</feature>
<feature type="compositionally biased region" description="Basic and acidic residues" evidence="1">
    <location>
        <begin position="672"/>
        <end position="710"/>
    </location>
</feature>
<keyword evidence="4" id="KW-1185">Reference proteome</keyword>
<name>A0A1E1KHB9_9HELO</name>
<evidence type="ECO:0000259" key="2">
    <source>
        <dbReference type="Pfam" id="PF26118"/>
    </source>
</evidence>
<sequence>MNFGASPSDIVIVVTFCKALYRKCRDAGGEYDEVSGEVRGLHTVLRHLKHEVDAPASPLNRDPSIWGCQLAPIIGDCDLTLRQLDGLLRTYGRISSAASSPSISRIPWDKVGFTSNEMDTLGVIRVKLISHKKSLTLFLDTLQLNQSIKIIQVLDNQEGQLDTILDKVDGIAKRMAPPRRDGSVLTNYDDDDREVWKQFRRELILEGFSSDILQQHEDVLRAYIREIDQKGLLDDISPNSHTPPDAPGLNPEHWLDAVRTGSFIDPPPSFSSFGPATDDSTTKEMVVREENMKFPQTIKMERPKPETRRGDWNRGFQSKLDPRTSRDRRASDNGPRRPSPVPRIVTSSDEQDQEIKYYNDSGPESDTDSETPSRHAETGLVIRTTDLLASSQVLTLRPESPSSFRSNRGSLGDDDTVRFMAQRQRESIECGSSPSGIGALVPASQSGGPRASLDSLVTFPKANIPIKLAPDAHGNEIGPDAKWTKINRRLVSLEVLSQDGRRFEARPDFVAILGVLSRVEIESLASRSHVLRQARYQQHQRTQSMPRPSSYDQAPPRPPRPRTLPIPVPILLPTLSLSTSPRVSFSHSNRSGRDTPSSSSHSDTDESGDHVRDRDAGEKRRSKAPRSYASSNACVPISGYPNQYGSPLPPSPRSQGSRDGWNGPSSYNEKAYSGDRSRDRDRERDRERDHDRERREKEHERRERGGDRERERKRHSSTPRSVNSYTRSSERGHQRDRPPPPVQKGSHSRWKEHMTAAGIGGAAASLINVLTEAAEGL</sequence>
<organism evidence="3 4">
    <name type="scientific">Rhynchosporium graminicola</name>
    <dbReference type="NCBI Taxonomy" id="2792576"/>
    <lineage>
        <taxon>Eukaryota</taxon>
        <taxon>Fungi</taxon>
        <taxon>Dikarya</taxon>
        <taxon>Ascomycota</taxon>
        <taxon>Pezizomycotina</taxon>
        <taxon>Leotiomycetes</taxon>
        <taxon>Helotiales</taxon>
        <taxon>Ploettnerulaceae</taxon>
        <taxon>Rhynchosporium</taxon>
    </lineage>
</organism>
<feature type="compositionally biased region" description="Basic and acidic residues" evidence="1">
    <location>
        <begin position="602"/>
        <end position="619"/>
    </location>
</feature>
<feature type="compositionally biased region" description="Polar residues" evidence="1">
    <location>
        <begin position="653"/>
        <end position="668"/>
    </location>
</feature>
<feature type="region of interest" description="Disordered" evidence="1">
    <location>
        <begin position="233"/>
        <end position="252"/>
    </location>
</feature>
<feature type="compositionally biased region" description="Polar residues" evidence="1">
    <location>
        <begin position="718"/>
        <end position="727"/>
    </location>
</feature>
<dbReference type="AlphaFoldDB" id="A0A1E1KHB9"/>
<gene>
    <name evidence="3" type="ORF">RCO7_00233</name>
</gene>
<dbReference type="PANTHER" id="PTHR42081:SF2">
    <property type="entry name" value="NIPPED-B-LIKE PROTEIN B"/>
    <property type="match status" value="1"/>
</dbReference>
<dbReference type="STRING" id="914237.A0A1E1KHB9"/>
<feature type="compositionally biased region" description="Basic and acidic residues" evidence="1">
    <location>
        <begin position="728"/>
        <end position="738"/>
    </location>
</feature>
<feature type="compositionally biased region" description="Basic and acidic residues" evidence="1">
    <location>
        <begin position="320"/>
        <end position="335"/>
    </location>
</feature>
<reference evidence="4" key="1">
    <citation type="submission" date="2016-03" db="EMBL/GenBank/DDBJ databases">
        <authorList>
            <person name="Ploux O."/>
        </authorList>
    </citation>
    <scope>NUCLEOTIDE SEQUENCE [LARGE SCALE GENOMIC DNA]</scope>
    <source>
        <strain evidence="4">UK7</strain>
    </source>
</reference>
<dbReference type="InterPro" id="IPR058348">
    <property type="entry name" value="DUF8035"/>
</dbReference>